<dbReference type="OrthoDB" id="972944at2"/>
<dbReference type="GO" id="GO:0046872">
    <property type="term" value="F:metal ion binding"/>
    <property type="evidence" value="ECO:0007669"/>
    <property type="project" value="UniProtKB-KW"/>
</dbReference>
<dbReference type="PANTHER" id="PTHR10543">
    <property type="entry name" value="BETA-CAROTENE DIOXYGENASE"/>
    <property type="match status" value="1"/>
</dbReference>
<dbReference type="PANTHER" id="PTHR10543:SF89">
    <property type="entry name" value="CAROTENOID 9,10(9',10')-CLEAVAGE DIOXYGENASE 1"/>
    <property type="match status" value="1"/>
</dbReference>
<keyword evidence="3" id="KW-0560">Oxidoreductase</keyword>
<sequence length="733" mass="83976">MKLLKFLAMIFNIFRKKRDKKSKNGTPKEPLLSTSREEFEGTLEVKEGKLPEDIHGVFHVSFPVGSVNSGGLPFPKKKANGEDNPEYGSPIMNGDGFVIQLDFNPNPNPKVKTKLMKTPCYYADEATKEGTKHHGLMGFHNMGITRMSMVLGGRNQLNTATQPIKFKNQINGSLLATYDVGRPYVLDPKTLELVTPVGRAREWMTAQPPMVPWPFGLIQTSAHPAFDPITQELFTVNYSKNKGSYTHLEQSLHHLKHNRHLFKSKLEALANELVDHEDTEQVKSRVNQFFHHLNDHVGGKKHDPEEPKGDVFMNLLLWKGEGALTSWTLSDQDGSKLAIYECMHQMGLTEDYIILTDCSFKFAMDMLFDNPFPESKIIERLIRRLATVKMEPFTTTYIIKRRELKPQGGFAIAYRLDLPIPLETIHYSCNYANPNGVITLVGIHNAATCIAEWVRTFDIRALDKRPVDPDYYSLFAVGSMDISRIGKWKIDAEKLTLLTDQSQVYGDAGKYNEENLGPNTWAISLYGYRGILSADEPVREIKQLWYLSDGTTKNLLTQFIYNLYKDYKHREIDLELIKKLTEKELPFGMTRLNVETMQPEEYFQFDRNVFPRGVHFIPRKTPRPTLDPELDGYLVCPVQVGNSPVNPTAYRSEFWIFDAQTIAKGPICKLSHPKIKFAFTLHTSWIPEAQPSDQKFIIPVRSDYDEVLKNLELGVDRKMLEEFFETHVYPHFN</sequence>
<dbReference type="EMBL" id="QKTX01000004">
    <property type="protein sequence ID" value="PZV84379.1"/>
    <property type="molecule type" value="Genomic_DNA"/>
</dbReference>
<evidence type="ECO:0000256" key="5">
    <source>
        <dbReference type="PIRSR" id="PIRSR604294-1"/>
    </source>
</evidence>
<keyword evidence="2 5" id="KW-0479">Metal-binding</keyword>
<evidence type="ECO:0000256" key="4">
    <source>
        <dbReference type="ARBA" id="ARBA00023004"/>
    </source>
</evidence>
<comment type="caution">
    <text evidence="7">The sequence shown here is derived from an EMBL/GenBank/DDBJ whole genome shotgun (WGS) entry which is preliminary data.</text>
</comment>
<name>A0A326S061_9BACT</name>
<evidence type="ECO:0000256" key="6">
    <source>
        <dbReference type="SAM" id="MobiDB-lite"/>
    </source>
</evidence>
<dbReference type="AlphaFoldDB" id="A0A326S061"/>
<organism evidence="7 8">
    <name type="scientific">Algoriphagus aquaeductus</name>
    <dbReference type="NCBI Taxonomy" id="475299"/>
    <lineage>
        <taxon>Bacteria</taxon>
        <taxon>Pseudomonadati</taxon>
        <taxon>Bacteroidota</taxon>
        <taxon>Cytophagia</taxon>
        <taxon>Cytophagales</taxon>
        <taxon>Cyclobacteriaceae</taxon>
        <taxon>Algoriphagus</taxon>
    </lineage>
</organism>
<proteinExistence type="inferred from homology"/>
<dbReference type="GO" id="GO:0010436">
    <property type="term" value="F:carotenoid dioxygenase activity"/>
    <property type="evidence" value="ECO:0007669"/>
    <property type="project" value="TreeGrafter"/>
</dbReference>
<feature type="binding site" evidence="5">
    <location>
        <position position="344"/>
    </location>
    <ligand>
        <name>Fe cation</name>
        <dbReference type="ChEBI" id="CHEBI:24875"/>
        <note>catalytic</note>
    </ligand>
</feature>
<dbReference type="Proteomes" id="UP000248917">
    <property type="component" value="Unassembled WGS sequence"/>
</dbReference>
<dbReference type="Pfam" id="PF03055">
    <property type="entry name" value="RPE65"/>
    <property type="match status" value="1"/>
</dbReference>
<dbReference type="InterPro" id="IPR004294">
    <property type="entry name" value="Carotenoid_Oase"/>
</dbReference>
<accession>A0A326S061</accession>
<evidence type="ECO:0000313" key="7">
    <source>
        <dbReference type="EMBL" id="PZV84379.1"/>
    </source>
</evidence>
<evidence type="ECO:0000256" key="2">
    <source>
        <dbReference type="ARBA" id="ARBA00022723"/>
    </source>
</evidence>
<evidence type="ECO:0000313" key="8">
    <source>
        <dbReference type="Proteomes" id="UP000248917"/>
    </source>
</evidence>
<protein>
    <submittedName>
        <fullName evidence="7">Retinal pigment epithelial membrane protein</fullName>
    </submittedName>
</protein>
<gene>
    <name evidence="7" type="ORF">CLV31_10427</name>
</gene>
<keyword evidence="8" id="KW-1185">Reference proteome</keyword>
<evidence type="ECO:0000256" key="3">
    <source>
        <dbReference type="ARBA" id="ARBA00023002"/>
    </source>
</evidence>
<feature type="region of interest" description="Disordered" evidence="6">
    <location>
        <begin position="19"/>
        <end position="39"/>
    </location>
</feature>
<comment type="cofactor">
    <cofactor evidence="5">
        <name>Fe(2+)</name>
        <dbReference type="ChEBI" id="CHEBI:29033"/>
    </cofactor>
    <text evidence="5">Binds 1 Fe(2+) ion per subunit.</text>
</comment>
<evidence type="ECO:0000256" key="1">
    <source>
        <dbReference type="ARBA" id="ARBA00006787"/>
    </source>
</evidence>
<feature type="binding site" evidence="5">
    <location>
        <position position="223"/>
    </location>
    <ligand>
        <name>Fe cation</name>
        <dbReference type="ChEBI" id="CHEBI:24875"/>
        <note>catalytic</note>
    </ligand>
</feature>
<comment type="similarity">
    <text evidence="1">Belongs to the carotenoid oxygenase family.</text>
</comment>
<reference evidence="7 8" key="1">
    <citation type="submission" date="2018-06" db="EMBL/GenBank/DDBJ databases">
        <title>Genomic Encyclopedia of Archaeal and Bacterial Type Strains, Phase II (KMG-II): from individual species to whole genera.</title>
        <authorList>
            <person name="Goeker M."/>
        </authorList>
    </citation>
    <scope>NUCLEOTIDE SEQUENCE [LARGE SCALE GENOMIC DNA]</scope>
    <source>
        <strain evidence="7 8">T4</strain>
    </source>
</reference>
<dbReference type="GO" id="GO:0016121">
    <property type="term" value="P:carotene catabolic process"/>
    <property type="evidence" value="ECO:0007669"/>
    <property type="project" value="TreeGrafter"/>
</dbReference>
<keyword evidence="4 5" id="KW-0408">Iron</keyword>